<proteinExistence type="predicted"/>
<evidence type="ECO:0000313" key="2">
    <source>
        <dbReference type="EMBL" id="HGU47464.1"/>
    </source>
</evidence>
<sequence length="229" mass="26962">MKKIIILMIFIIIQIFPCLWIERPAWYWNGERWICQTLKPWARGRLWLYFKPVFDSCNKEHWEIPFTDSISVAQWIRWSIDGKKTLWRVRKIGTFAGIGPIICLKSNEDVAMSFQGFENPTNGETEIEKWYGFTDTTVEHPSEVSQWISASDLNNYTIRFDFPNSCQSQSIKIWEKIEVEQCDRACEYVDPDGATIILTLTVIKPWIDRRTGLFKSLPIEPPYIIDIEN</sequence>
<dbReference type="EMBL" id="DSZH01000125">
    <property type="protein sequence ID" value="HGU47464.1"/>
    <property type="molecule type" value="Genomic_DNA"/>
</dbReference>
<reference evidence="2" key="1">
    <citation type="journal article" date="2020" name="mSystems">
        <title>Genome- and Community-Level Interaction Insights into Carbon Utilization and Element Cycling Functions of Hydrothermarchaeota in Hydrothermal Sediment.</title>
        <authorList>
            <person name="Zhou Z."/>
            <person name="Liu Y."/>
            <person name="Xu W."/>
            <person name="Pan J."/>
            <person name="Luo Z.H."/>
            <person name="Li M."/>
        </authorList>
    </citation>
    <scope>NUCLEOTIDE SEQUENCE [LARGE SCALE GENOMIC DNA]</scope>
    <source>
        <strain evidence="2">SpSt-594</strain>
        <strain evidence="1">SpSt-655</strain>
    </source>
</reference>
<gene>
    <name evidence="2" type="ORF">ENT60_02735</name>
    <name evidence="1" type="ORF">ENU28_02085</name>
</gene>
<evidence type="ECO:0000313" key="1">
    <source>
        <dbReference type="EMBL" id="HGQ55239.1"/>
    </source>
</evidence>
<organism evidence="2">
    <name type="scientific">candidate division WOR-3 bacterium</name>
    <dbReference type="NCBI Taxonomy" id="2052148"/>
    <lineage>
        <taxon>Bacteria</taxon>
        <taxon>Bacteria division WOR-3</taxon>
    </lineage>
</organism>
<protein>
    <submittedName>
        <fullName evidence="2">Uncharacterized protein</fullName>
    </submittedName>
</protein>
<accession>A0A7C4S1G1</accession>
<dbReference type="AlphaFoldDB" id="A0A7C4S1G1"/>
<name>A0A7C4S1G1_UNCW3</name>
<dbReference type="EMBL" id="DTBX01000078">
    <property type="protein sequence ID" value="HGQ55239.1"/>
    <property type="molecule type" value="Genomic_DNA"/>
</dbReference>
<comment type="caution">
    <text evidence="2">The sequence shown here is derived from an EMBL/GenBank/DDBJ whole genome shotgun (WGS) entry which is preliminary data.</text>
</comment>